<dbReference type="EMBL" id="VSSQ01048895">
    <property type="protein sequence ID" value="MPN02945.1"/>
    <property type="molecule type" value="Genomic_DNA"/>
</dbReference>
<comment type="caution">
    <text evidence="2">The sequence shown here is derived from an EMBL/GenBank/DDBJ whole genome shotgun (WGS) entry which is preliminary data.</text>
</comment>
<gene>
    <name evidence="2" type="ORF">SDC9_150166</name>
</gene>
<feature type="transmembrane region" description="Helical" evidence="1">
    <location>
        <begin position="7"/>
        <end position="33"/>
    </location>
</feature>
<dbReference type="PANTHER" id="PTHR40078:SF1">
    <property type="entry name" value="INTEGRAL MEMBRANE PROTEIN"/>
    <property type="match status" value="1"/>
</dbReference>
<evidence type="ECO:0008006" key="3">
    <source>
        <dbReference type="Google" id="ProtNLM"/>
    </source>
</evidence>
<evidence type="ECO:0000313" key="2">
    <source>
        <dbReference type="EMBL" id="MPN02945.1"/>
    </source>
</evidence>
<organism evidence="2">
    <name type="scientific">bioreactor metagenome</name>
    <dbReference type="NCBI Taxonomy" id="1076179"/>
    <lineage>
        <taxon>unclassified sequences</taxon>
        <taxon>metagenomes</taxon>
        <taxon>ecological metagenomes</taxon>
    </lineage>
</organism>
<keyword evidence="1" id="KW-0812">Transmembrane</keyword>
<keyword evidence="1" id="KW-0472">Membrane</keyword>
<evidence type="ECO:0000256" key="1">
    <source>
        <dbReference type="SAM" id="Phobius"/>
    </source>
</evidence>
<proteinExistence type="predicted"/>
<feature type="transmembrane region" description="Helical" evidence="1">
    <location>
        <begin position="53"/>
        <end position="73"/>
    </location>
</feature>
<accession>A0A645ELQ8</accession>
<reference evidence="2" key="1">
    <citation type="submission" date="2019-08" db="EMBL/GenBank/DDBJ databases">
        <authorList>
            <person name="Kucharzyk K."/>
            <person name="Murdoch R.W."/>
            <person name="Higgins S."/>
            <person name="Loffler F."/>
        </authorList>
    </citation>
    <scope>NUCLEOTIDE SEQUENCE</scope>
</reference>
<dbReference type="AlphaFoldDB" id="A0A645ELQ8"/>
<sequence>MSILVGFVLVLVNWFAKECVGLGTLFNMFFVGFSFDIYARLHLLAPSTALIPSIFYVLSGLTVIAVATFFYLSPQMGAGPRDGLMTVFTKKTKWPVGACRAIIEGTALLLGFLLGGQVGPGTLITVILIGPAIQLSFKIFRFDAKTVRHESLNETFRKNKDQNLVPCPADGPKIPGADPDKPAL</sequence>
<dbReference type="InterPro" id="IPR038750">
    <property type="entry name" value="YczE/YyaS-like"/>
</dbReference>
<dbReference type="PANTHER" id="PTHR40078">
    <property type="entry name" value="INTEGRAL MEMBRANE PROTEIN-RELATED"/>
    <property type="match status" value="1"/>
</dbReference>
<dbReference type="Pfam" id="PF19700">
    <property type="entry name" value="DUF6198"/>
    <property type="match status" value="1"/>
</dbReference>
<name>A0A645ELQ8_9ZZZZ</name>
<protein>
    <recommendedName>
        <fullName evidence="3">Membrane protein YczE</fullName>
    </recommendedName>
</protein>
<keyword evidence="1" id="KW-1133">Transmembrane helix</keyword>